<reference evidence="2 3" key="1">
    <citation type="submission" date="2018-03" db="EMBL/GenBank/DDBJ databases">
        <title>Genomic Encyclopedia of Type Strains, Phase III (KMG-III): the genomes of soil and plant-associated and newly described type strains.</title>
        <authorList>
            <person name="Whitman W."/>
        </authorList>
    </citation>
    <scope>NUCLEOTIDE SEQUENCE [LARGE SCALE GENOMIC DNA]</scope>
    <source>
        <strain evidence="2 3">MWH-P2sevCIIIb</strain>
    </source>
</reference>
<evidence type="ECO:0000259" key="1">
    <source>
        <dbReference type="SMART" id="SM00829"/>
    </source>
</evidence>
<dbReference type="Pfam" id="PF01408">
    <property type="entry name" value="GFO_IDH_MocA"/>
    <property type="match status" value="1"/>
</dbReference>
<dbReference type="PANTHER" id="PTHR43377:SF1">
    <property type="entry name" value="BILIVERDIN REDUCTASE A"/>
    <property type="match status" value="1"/>
</dbReference>
<proteinExistence type="predicted"/>
<comment type="caution">
    <text evidence="2">The sequence shown here is derived from an EMBL/GenBank/DDBJ whole genome shotgun (WGS) entry which is preliminary data.</text>
</comment>
<dbReference type="GO" id="GO:0016491">
    <property type="term" value="F:oxidoreductase activity"/>
    <property type="evidence" value="ECO:0007669"/>
    <property type="project" value="InterPro"/>
</dbReference>
<dbReference type="InterPro" id="IPR036291">
    <property type="entry name" value="NAD(P)-bd_dom_sf"/>
</dbReference>
<keyword evidence="3" id="KW-1185">Reference proteome</keyword>
<name>A0A2T0XID4_9BURK</name>
<dbReference type="InterPro" id="IPR051450">
    <property type="entry name" value="Gfo/Idh/MocA_Oxidoreductases"/>
</dbReference>
<feature type="domain" description="Enoyl reductase (ER)" evidence="1">
    <location>
        <begin position="65"/>
        <end position="368"/>
    </location>
</feature>
<evidence type="ECO:0000313" key="3">
    <source>
        <dbReference type="Proteomes" id="UP000238308"/>
    </source>
</evidence>
<dbReference type="InterPro" id="IPR011032">
    <property type="entry name" value="GroES-like_sf"/>
</dbReference>
<dbReference type="RefSeq" id="WP_106227360.1">
    <property type="nucleotide sequence ID" value="NZ_PVTV01000012.1"/>
</dbReference>
<evidence type="ECO:0000313" key="2">
    <source>
        <dbReference type="EMBL" id="PRY98681.1"/>
    </source>
</evidence>
<dbReference type="InterPro" id="IPR013149">
    <property type="entry name" value="ADH-like_C"/>
</dbReference>
<dbReference type="Gene3D" id="3.90.180.10">
    <property type="entry name" value="Medium-chain alcohol dehydrogenases, catalytic domain"/>
    <property type="match status" value="1"/>
</dbReference>
<dbReference type="GO" id="GO:0000166">
    <property type="term" value="F:nucleotide binding"/>
    <property type="evidence" value="ECO:0007669"/>
    <property type="project" value="InterPro"/>
</dbReference>
<gene>
    <name evidence="2" type="ORF">BCM14_1515</name>
</gene>
<dbReference type="InterPro" id="IPR020843">
    <property type="entry name" value="ER"/>
</dbReference>
<dbReference type="InterPro" id="IPR000683">
    <property type="entry name" value="Gfo/Idh/MocA-like_OxRdtase_N"/>
</dbReference>
<dbReference type="PANTHER" id="PTHR43377">
    <property type="entry name" value="BILIVERDIN REDUCTASE A"/>
    <property type="match status" value="1"/>
</dbReference>
<dbReference type="Pfam" id="PF00107">
    <property type="entry name" value="ADH_zinc_N"/>
    <property type="match status" value="1"/>
</dbReference>
<sequence length="729" mass="78608">MKQVVQSYKTGEVALRDVPVPQCGTKRILVRNQHSLISLGTERSTIELGRKSLLGKAAARPDLVRRAWDKAKKEGLLKTWQEAMGRLDTPTPLGYSGAGVVEQCGLAATEFSPGDRVACVGQGFASHADFVAIPVNLACKIPKEVSSEEAAFGMLGIIALHGIRSANLTFGSRIVVMGLGLLGLLTIQMLRAYGCEVIAIDPAQDKADLARRLGFAHITTDSAELDTLCNHVTGGVGADAVIITASTKDRGPVDQAVQLSRPKGRIVVVGVADIHPDRNELWQKEVDLVVSKAAGPGSVDPVYEIEGVDLPIGEVRWTQKRNLQEFLRLVADKKVDVQSLITHRFDIAQAESVYTQFVAGELVQPIGVLLTYPDQALIERHLPITSVLANKKSPSASVSVGVIGAGLFGKALLLPALQSQTDVALHTLVTGSGASVEHSARKFGFANQATESSAVWQNPEIDAVVGLTPHSNHAKLVSQAIEHGKALFLEKPLCTTEDELAQLREQAAAAEALPIIFVGHNRRYSPHTVQMLKWLATRQAPLVLQMRINTGFVPASHWVHSEDEGRSRVVGEMSHFIDLIQCLARASIVRVAAERISGDNSSTVNNDNIALSFKLDDGSVGSMIYSASGDKAYSREMTEMFFDGKTIVSRDFRVSELHKGGKTETFKTSSQEMGYAQELKAFVDCVRGRTVADVSTTEMFSTMDVIFAIEYALATGQSVSPSATRVMSA</sequence>
<protein>
    <submittedName>
        <fullName evidence="2">Polar amino acid transport system substrate-binding protein</fullName>
    </submittedName>
</protein>
<accession>A0A2T0XID4</accession>
<dbReference type="AlphaFoldDB" id="A0A2T0XID4"/>
<dbReference type="Proteomes" id="UP000238308">
    <property type="component" value="Unassembled WGS sequence"/>
</dbReference>
<dbReference type="OrthoDB" id="9801953at2"/>
<dbReference type="EMBL" id="PVTV01000012">
    <property type="protein sequence ID" value="PRY98681.1"/>
    <property type="molecule type" value="Genomic_DNA"/>
</dbReference>
<dbReference type="SUPFAM" id="SSF51735">
    <property type="entry name" value="NAD(P)-binding Rossmann-fold domains"/>
    <property type="match status" value="2"/>
</dbReference>
<dbReference type="SUPFAM" id="SSF50129">
    <property type="entry name" value="GroES-like"/>
    <property type="match status" value="1"/>
</dbReference>
<dbReference type="SMART" id="SM00829">
    <property type="entry name" value="PKS_ER"/>
    <property type="match status" value="1"/>
</dbReference>
<organism evidence="2 3">
    <name type="scientific">Jezberella montanilacus</name>
    <dbReference type="NCBI Taxonomy" id="323426"/>
    <lineage>
        <taxon>Bacteria</taxon>
        <taxon>Pseudomonadati</taxon>
        <taxon>Pseudomonadota</taxon>
        <taxon>Betaproteobacteria</taxon>
        <taxon>Burkholderiales</taxon>
        <taxon>Alcaligenaceae</taxon>
        <taxon>Jezberella</taxon>
    </lineage>
</organism>
<dbReference type="CDD" id="cd08255">
    <property type="entry name" value="2-desacetyl-2-hydroxyethyl_bacteriochlorophyllide_like"/>
    <property type="match status" value="1"/>
</dbReference>
<dbReference type="Gene3D" id="3.40.50.720">
    <property type="entry name" value="NAD(P)-binding Rossmann-like Domain"/>
    <property type="match status" value="2"/>
</dbReference>
<dbReference type="Gene3D" id="3.30.360.10">
    <property type="entry name" value="Dihydrodipicolinate Reductase, domain 2"/>
    <property type="match status" value="1"/>
</dbReference>